<gene>
    <name evidence="5" type="primary">rfbC</name>
    <name evidence="5" type="ORF">GCM10010145_14510</name>
</gene>
<dbReference type="GO" id="GO:0019305">
    <property type="term" value="P:dTDP-rhamnose biosynthetic process"/>
    <property type="evidence" value="ECO:0007669"/>
    <property type="project" value="TreeGrafter"/>
</dbReference>
<dbReference type="InterPro" id="IPR011051">
    <property type="entry name" value="RmlC_Cupin_sf"/>
</dbReference>
<dbReference type="RefSeq" id="WP_189215825.1">
    <property type="nucleotide sequence ID" value="NZ_BMQK01000002.1"/>
</dbReference>
<dbReference type="CDD" id="cd00438">
    <property type="entry name" value="cupin_RmlC"/>
    <property type="match status" value="1"/>
</dbReference>
<dbReference type="PANTHER" id="PTHR21047:SF2">
    <property type="entry name" value="THYMIDINE DIPHOSPHO-4-KETO-RHAMNOSE 3,5-EPIMERASE"/>
    <property type="match status" value="1"/>
</dbReference>
<sequence length="212" mass="23069">MKARELMVEGAFTFAPEVFPDERGLFVSPFREEAFTAAVGHPLFPVRQTNHSLSRRGVVRGVHYTLTPPGSAKYVYCARGRSLDIVVDLRVGSPTFGRWDAVELEPRDFRTVYFPVGVGHAFVALEDDTVMSYMLSGEYVPANELAVSVLDPALGLPVPGDLEPVLSERDRVAPTMEQARLAGALPEYAACRAVESTLWPSAGGRATTRGDG</sequence>
<feature type="site" description="Participates in a stacking interaction with the thymidine ring of dTDP-4-oxo-6-deoxyglucose" evidence="4">
    <location>
        <position position="139"/>
    </location>
</feature>
<protein>
    <submittedName>
        <fullName evidence="5">dTDP-4-dehydrorhamnose 3,5-epimerase</fullName>
    </submittedName>
</protein>
<feature type="active site" description="Proton donor" evidence="3">
    <location>
        <position position="133"/>
    </location>
</feature>
<evidence type="ECO:0000256" key="1">
    <source>
        <dbReference type="ARBA" id="ARBA00010154"/>
    </source>
</evidence>
<keyword evidence="2" id="KW-0413">Isomerase</keyword>
<dbReference type="Gene3D" id="2.60.120.10">
    <property type="entry name" value="Jelly Rolls"/>
    <property type="match status" value="1"/>
</dbReference>
<proteinExistence type="inferred from homology"/>
<reference evidence="5" key="1">
    <citation type="journal article" date="2014" name="Int. J. Syst. Evol. Microbiol.">
        <title>Complete genome sequence of Corynebacterium casei LMG S-19264T (=DSM 44701T), isolated from a smear-ripened cheese.</title>
        <authorList>
            <consortium name="US DOE Joint Genome Institute (JGI-PGF)"/>
            <person name="Walter F."/>
            <person name="Albersmeier A."/>
            <person name="Kalinowski J."/>
            <person name="Ruckert C."/>
        </authorList>
    </citation>
    <scope>NUCLEOTIDE SEQUENCE</scope>
    <source>
        <strain evidence="5">JCM 3131</strain>
    </source>
</reference>
<dbReference type="GO" id="GO:0000271">
    <property type="term" value="P:polysaccharide biosynthetic process"/>
    <property type="evidence" value="ECO:0007669"/>
    <property type="project" value="TreeGrafter"/>
</dbReference>
<dbReference type="AlphaFoldDB" id="A0A918B971"/>
<dbReference type="GO" id="GO:0008830">
    <property type="term" value="F:dTDP-4-dehydrorhamnose 3,5-epimerase activity"/>
    <property type="evidence" value="ECO:0007669"/>
    <property type="project" value="InterPro"/>
</dbReference>
<dbReference type="PANTHER" id="PTHR21047">
    <property type="entry name" value="DTDP-6-DEOXY-D-GLUCOSE-3,5 EPIMERASE"/>
    <property type="match status" value="1"/>
</dbReference>
<evidence type="ECO:0000256" key="4">
    <source>
        <dbReference type="PIRSR" id="PIRSR600888-3"/>
    </source>
</evidence>
<organism evidence="5 6">
    <name type="scientific">Streptomyces ruber</name>
    <dbReference type="NCBI Taxonomy" id="83378"/>
    <lineage>
        <taxon>Bacteria</taxon>
        <taxon>Bacillati</taxon>
        <taxon>Actinomycetota</taxon>
        <taxon>Actinomycetes</taxon>
        <taxon>Kitasatosporales</taxon>
        <taxon>Streptomycetaceae</taxon>
        <taxon>Streptomyces</taxon>
    </lineage>
</organism>
<dbReference type="EMBL" id="BMQK01000002">
    <property type="protein sequence ID" value="GGQ46763.1"/>
    <property type="molecule type" value="Genomic_DNA"/>
</dbReference>
<evidence type="ECO:0000256" key="2">
    <source>
        <dbReference type="ARBA" id="ARBA00023235"/>
    </source>
</evidence>
<dbReference type="InterPro" id="IPR000888">
    <property type="entry name" value="RmlC-like"/>
</dbReference>
<evidence type="ECO:0000313" key="6">
    <source>
        <dbReference type="Proteomes" id="UP000620156"/>
    </source>
</evidence>
<feature type="active site" description="Proton acceptor" evidence="3">
    <location>
        <position position="63"/>
    </location>
</feature>
<comment type="similarity">
    <text evidence="1">Belongs to the dTDP-4-dehydrorhamnose 3,5-epimerase family.</text>
</comment>
<name>A0A918B971_9ACTN</name>
<evidence type="ECO:0000313" key="5">
    <source>
        <dbReference type="EMBL" id="GGQ46763.1"/>
    </source>
</evidence>
<evidence type="ECO:0000256" key="3">
    <source>
        <dbReference type="PIRSR" id="PIRSR600888-1"/>
    </source>
</evidence>
<accession>A0A918B971</accession>
<dbReference type="Pfam" id="PF00908">
    <property type="entry name" value="dTDP_sugar_isom"/>
    <property type="match status" value="1"/>
</dbReference>
<dbReference type="InterPro" id="IPR014710">
    <property type="entry name" value="RmlC-like_jellyroll"/>
</dbReference>
<reference evidence="5" key="2">
    <citation type="submission" date="2020-09" db="EMBL/GenBank/DDBJ databases">
        <authorList>
            <person name="Sun Q."/>
            <person name="Ohkuma M."/>
        </authorList>
    </citation>
    <scope>NUCLEOTIDE SEQUENCE</scope>
    <source>
        <strain evidence="5">JCM 3131</strain>
    </source>
</reference>
<comment type="caution">
    <text evidence="5">The sequence shown here is derived from an EMBL/GenBank/DDBJ whole genome shotgun (WGS) entry which is preliminary data.</text>
</comment>
<dbReference type="GO" id="GO:0005829">
    <property type="term" value="C:cytosol"/>
    <property type="evidence" value="ECO:0007669"/>
    <property type="project" value="TreeGrafter"/>
</dbReference>
<keyword evidence="6" id="KW-1185">Reference proteome</keyword>
<dbReference type="SUPFAM" id="SSF51182">
    <property type="entry name" value="RmlC-like cupins"/>
    <property type="match status" value="1"/>
</dbReference>
<dbReference type="Proteomes" id="UP000620156">
    <property type="component" value="Unassembled WGS sequence"/>
</dbReference>